<evidence type="ECO:0000259" key="9">
    <source>
        <dbReference type="PROSITE" id="PS50929"/>
    </source>
</evidence>
<dbReference type="EMBL" id="JBHMDO010000003">
    <property type="protein sequence ID" value="MFB9324848.1"/>
    <property type="molecule type" value="Genomic_DNA"/>
</dbReference>
<evidence type="ECO:0000256" key="4">
    <source>
        <dbReference type="ARBA" id="ARBA00022840"/>
    </source>
</evidence>
<sequence length="585" mass="65649">MKQRPASPFTVYLQVVKPYKWLIGLTLLIGAVKFAIPIAFPLFLKYVIDDILLSGLAPEDKASRLMKAIGVAFFVFVVLRYPIEYYRQYFAQMTTSRILFDLRARLYGHLQRLSLRFYQNRKSGEIISRMINDAEQTKSLVETGLMNVWLDIFTLVLALAIMFHMDATLTLVAIAVLPFYGIAVKKLYRRLREYSRARSQALAEMQGYLSEHVNGIPVVKSFTLETYEEEQFRRRNRSFLDRALALTRWNALTQSIVNTLTELAPLLVLAYGGYLVAMNDLSLGGFVAFYGYLDRLYSPLRRLVNASTELTQASASLERVVELLEEAPEVKDQQGASTLSRVRGEIEFRGVSFRYLDEGEWVLRDINLHIPTGHTVALVGMSGGGKSSIVSLLARFYDVQEGAVSIDGRDIRTVTQDSLRGQIGMVLQDNILFSGTVRDNIRLGRPNASDDELMAAAVKASAHAFIEALPAGYDTEIGERGVKLSGGQKQRIAIARVFLKNPAVLVLDEATSALDLESEHAIQESLRELAHNRTTLVVAHRLSTITHADRIVVLEHGTIIEQGTHDELMQADGAYARLYRVQHLD</sequence>
<dbReference type="SUPFAM" id="SSF52540">
    <property type="entry name" value="P-loop containing nucleoside triphosphate hydrolases"/>
    <property type="match status" value="1"/>
</dbReference>
<dbReference type="InterPro" id="IPR039421">
    <property type="entry name" value="Type_1_exporter"/>
</dbReference>
<keyword evidence="11" id="KW-1185">Reference proteome</keyword>
<dbReference type="InterPro" id="IPR027417">
    <property type="entry name" value="P-loop_NTPase"/>
</dbReference>
<feature type="domain" description="ABC transporter" evidence="8">
    <location>
        <begin position="346"/>
        <end position="581"/>
    </location>
</feature>
<dbReference type="SUPFAM" id="SSF90123">
    <property type="entry name" value="ABC transporter transmembrane region"/>
    <property type="match status" value="1"/>
</dbReference>
<dbReference type="PROSITE" id="PS50929">
    <property type="entry name" value="ABC_TM1F"/>
    <property type="match status" value="1"/>
</dbReference>
<feature type="transmembrane region" description="Helical" evidence="7">
    <location>
        <begin position="169"/>
        <end position="188"/>
    </location>
</feature>
<dbReference type="Pfam" id="PF00005">
    <property type="entry name" value="ABC_tran"/>
    <property type="match status" value="1"/>
</dbReference>
<evidence type="ECO:0000256" key="5">
    <source>
        <dbReference type="ARBA" id="ARBA00022989"/>
    </source>
</evidence>
<gene>
    <name evidence="10" type="ORF">ACFFSY_02690</name>
</gene>
<feature type="domain" description="ABC transmembrane type-1" evidence="9">
    <location>
        <begin position="25"/>
        <end position="312"/>
    </location>
</feature>
<dbReference type="InterPro" id="IPR017871">
    <property type="entry name" value="ABC_transporter-like_CS"/>
</dbReference>
<organism evidence="10 11">
    <name type="scientific">Paenibacillus aurantiacus</name>
    <dbReference type="NCBI Taxonomy" id="1936118"/>
    <lineage>
        <taxon>Bacteria</taxon>
        <taxon>Bacillati</taxon>
        <taxon>Bacillota</taxon>
        <taxon>Bacilli</taxon>
        <taxon>Bacillales</taxon>
        <taxon>Paenibacillaceae</taxon>
        <taxon>Paenibacillus</taxon>
    </lineage>
</organism>
<keyword evidence="6 7" id="KW-0472">Membrane</keyword>
<evidence type="ECO:0000313" key="11">
    <source>
        <dbReference type="Proteomes" id="UP001589747"/>
    </source>
</evidence>
<keyword evidence="4 10" id="KW-0067">ATP-binding</keyword>
<feature type="transmembrane region" description="Helical" evidence="7">
    <location>
        <begin position="145"/>
        <end position="163"/>
    </location>
</feature>
<feature type="transmembrane region" description="Helical" evidence="7">
    <location>
        <begin position="21"/>
        <end position="44"/>
    </location>
</feature>
<dbReference type="InterPro" id="IPR003593">
    <property type="entry name" value="AAA+_ATPase"/>
</dbReference>
<evidence type="ECO:0000256" key="6">
    <source>
        <dbReference type="ARBA" id="ARBA00023136"/>
    </source>
</evidence>
<dbReference type="InterPro" id="IPR003439">
    <property type="entry name" value="ABC_transporter-like_ATP-bd"/>
</dbReference>
<evidence type="ECO:0000313" key="10">
    <source>
        <dbReference type="EMBL" id="MFB9324848.1"/>
    </source>
</evidence>
<comment type="caution">
    <text evidence="10">The sequence shown here is derived from an EMBL/GenBank/DDBJ whole genome shotgun (WGS) entry which is preliminary data.</text>
</comment>
<dbReference type="Pfam" id="PF00664">
    <property type="entry name" value="ABC_membrane"/>
    <property type="match status" value="1"/>
</dbReference>
<evidence type="ECO:0000256" key="1">
    <source>
        <dbReference type="ARBA" id="ARBA00004651"/>
    </source>
</evidence>
<dbReference type="RefSeq" id="WP_377489483.1">
    <property type="nucleotide sequence ID" value="NZ_JBHMDO010000003.1"/>
</dbReference>
<evidence type="ECO:0000259" key="8">
    <source>
        <dbReference type="PROSITE" id="PS50893"/>
    </source>
</evidence>
<dbReference type="InterPro" id="IPR011527">
    <property type="entry name" value="ABC1_TM_dom"/>
</dbReference>
<comment type="subcellular location">
    <subcellularLocation>
        <location evidence="1">Cell membrane</location>
        <topology evidence="1">Multi-pass membrane protein</topology>
    </subcellularLocation>
</comment>
<evidence type="ECO:0000256" key="3">
    <source>
        <dbReference type="ARBA" id="ARBA00022741"/>
    </source>
</evidence>
<evidence type="ECO:0000256" key="2">
    <source>
        <dbReference type="ARBA" id="ARBA00022692"/>
    </source>
</evidence>
<dbReference type="PANTHER" id="PTHR43394">
    <property type="entry name" value="ATP-DEPENDENT PERMEASE MDL1, MITOCHONDRIAL"/>
    <property type="match status" value="1"/>
</dbReference>
<dbReference type="PROSITE" id="PS00211">
    <property type="entry name" value="ABC_TRANSPORTER_1"/>
    <property type="match status" value="1"/>
</dbReference>
<reference evidence="10 11" key="1">
    <citation type="submission" date="2024-09" db="EMBL/GenBank/DDBJ databases">
        <authorList>
            <person name="Sun Q."/>
            <person name="Mori K."/>
        </authorList>
    </citation>
    <scope>NUCLEOTIDE SEQUENCE [LARGE SCALE GENOMIC DNA]</scope>
    <source>
        <strain evidence="10 11">TISTR 2452</strain>
    </source>
</reference>
<dbReference type="GO" id="GO:0005524">
    <property type="term" value="F:ATP binding"/>
    <property type="evidence" value="ECO:0007669"/>
    <property type="project" value="UniProtKB-KW"/>
</dbReference>
<keyword evidence="3" id="KW-0547">Nucleotide-binding</keyword>
<keyword evidence="5 7" id="KW-1133">Transmembrane helix</keyword>
<dbReference type="PANTHER" id="PTHR43394:SF1">
    <property type="entry name" value="ATP-BINDING CASSETTE SUB-FAMILY B MEMBER 10, MITOCHONDRIAL"/>
    <property type="match status" value="1"/>
</dbReference>
<dbReference type="SMART" id="SM00382">
    <property type="entry name" value="AAA"/>
    <property type="match status" value="1"/>
</dbReference>
<dbReference type="Gene3D" id="1.20.1560.10">
    <property type="entry name" value="ABC transporter type 1, transmembrane domain"/>
    <property type="match status" value="1"/>
</dbReference>
<dbReference type="Proteomes" id="UP001589747">
    <property type="component" value="Unassembled WGS sequence"/>
</dbReference>
<evidence type="ECO:0000256" key="7">
    <source>
        <dbReference type="SAM" id="Phobius"/>
    </source>
</evidence>
<protein>
    <submittedName>
        <fullName evidence="10">ABC transporter ATP-binding protein</fullName>
    </submittedName>
</protein>
<feature type="transmembrane region" description="Helical" evidence="7">
    <location>
        <begin position="64"/>
        <end position="83"/>
    </location>
</feature>
<accession>A0ABV5KHY9</accession>
<name>A0ABV5KHY9_9BACL</name>
<dbReference type="InterPro" id="IPR036640">
    <property type="entry name" value="ABC1_TM_sf"/>
</dbReference>
<proteinExistence type="predicted"/>
<keyword evidence="2 7" id="KW-0812">Transmembrane</keyword>
<dbReference type="PROSITE" id="PS50893">
    <property type="entry name" value="ABC_TRANSPORTER_2"/>
    <property type="match status" value="1"/>
</dbReference>
<dbReference type="Gene3D" id="3.40.50.300">
    <property type="entry name" value="P-loop containing nucleotide triphosphate hydrolases"/>
    <property type="match status" value="1"/>
</dbReference>